<evidence type="ECO:0000256" key="1">
    <source>
        <dbReference type="ARBA" id="ARBA00004496"/>
    </source>
</evidence>
<gene>
    <name evidence="18" type="ORF">PENTCL1PPCAC_28479</name>
</gene>
<feature type="non-terminal residue" evidence="18">
    <location>
        <position position="1"/>
    </location>
</feature>
<dbReference type="InterPro" id="IPR011993">
    <property type="entry name" value="PH-like_dom_sf"/>
</dbReference>
<dbReference type="InterPro" id="IPR011009">
    <property type="entry name" value="Kinase-like_dom_sf"/>
</dbReference>
<keyword evidence="6" id="KW-0963">Cytoplasm</keyword>
<name>A0AAV5UGY5_9BILA</name>
<dbReference type="Gene3D" id="3.30.200.20">
    <property type="entry name" value="Phosphorylase Kinase, domain 1"/>
    <property type="match status" value="1"/>
</dbReference>
<organism evidence="18 19">
    <name type="scientific">Pristionchus entomophagus</name>
    <dbReference type="NCBI Taxonomy" id="358040"/>
    <lineage>
        <taxon>Eukaryota</taxon>
        <taxon>Metazoa</taxon>
        <taxon>Ecdysozoa</taxon>
        <taxon>Nematoda</taxon>
        <taxon>Chromadorea</taxon>
        <taxon>Rhabditida</taxon>
        <taxon>Rhabditina</taxon>
        <taxon>Diplogasteromorpha</taxon>
        <taxon>Diplogasteroidea</taxon>
        <taxon>Neodiplogasteridae</taxon>
        <taxon>Pristionchus</taxon>
    </lineage>
</organism>
<evidence type="ECO:0000259" key="17">
    <source>
        <dbReference type="PROSITE" id="PS50011"/>
    </source>
</evidence>
<dbReference type="InterPro" id="IPR039046">
    <property type="entry name" value="PDPK1"/>
</dbReference>
<dbReference type="PANTHER" id="PTHR24356">
    <property type="entry name" value="SERINE/THREONINE-PROTEIN KINASE"/>
    <property type="match status" value="1"/>
</dbReference>
<feature type="compositionally biased region" description="Basic and acidic residues" evidence="16">
    <location>
        <begin position="606"/>
        <end position="664"/>
    </location>
</feature>
<dbReference type="AlphaFoldDB" id="A0AAV5UGY5"/>
<feature type="region of interest" description="Disordered" evidence="16">
    <location>
        <begin position="602"/>
        <end position="664"/>
    </location>
</feature>
<dbReference type="GO" id="GO:0004674">
    <property type="term" value="F:protein serine/threonine kinase activity"/>
    <property type="evidence" value="ECO:0007669"/>
    <property type="project" value="UniProtKB-KW"/>
</dbReference>
<reference evidence="18" key="1">
    <citation type="submission" date="2023-10" db="EMBL/GenBank/DDBJ databases">
        <title>Genome assembly of Pristionchus species.</title>
        <authorList>
            <person name="Yoshida K."/>
            <person name="Sommer R.J."/>
        </authorList>
    </citation>
    <scope>NUCLEOTIDE SEQUENCE</scope>
    <source>
        <strain evidence="18">RS0144</strain>
    </source>
</reference>
<keyword evidence="12 15" id="KW-0067">ATP-binding</keyword>
<dbReference type="InterPro" id="IPR008271">
    <property type="entry name" value="Ser/Thr_kinase_AS"/>
</dbReference>
<comment type="caution">
    <text evidence="18">The sequence shown here is derived from an EMBL/GenBank/DDBJ whole genome shotgun (WGS) entry which is preliminary data.</text>
</comment>
<dbReference type="Proteomes" id="UP001432027">
    <property type="component" value="Unassembled WGS sequence"/>
</dbReference>
<keyword evidence="10 15" id="KW-0547">Nucleotide-binding</keyword>
<evidence type="ECO:0000256" key="11">
    <source>
        <dbReference type="ARBA" id="ARBA00022777"/>
    </source>
</evidence>
<keyword evidence="5" id="KW-0217">Developmental protein</keyword>
<dbReference type="InterPro" id="IPR017441">
    <property type="entry name" value="Protein_kinase_ATP_BS"/>
</dbReference>
<dbReference type="SMART" id="SM00220">
    <property type="entry name" value="S_TKc"/>
    <property type="match status" value="1"/>
</dbReference>
<dbReference type="FunFam" id="3.30.200.20:FF:000042">
    <property type="entry name" value="Aurora kinase A"/>
    <property type="match status" value="1"/>
</dbReference>
<evidence type="ECO:0000256" key="8">
    <source>
        <dbReference type="ARBA" id="ARBA00022553"/>
    </source>
</evidence>
<dbReference type="PROSITE" id="PS00108">
    <property type="entry name" value="PROTEIN_KINASE_ST"/>
    <property type="match status" value="1"/>
</dbReference>
<dbReference type="PROSITE" id="PS00107">
    <property type="entry name" value="PROTEIN_KINASE_ATP"/>
    <property type="match status" value="1"/>
</dbReference>
<proteinExistence type="inferred from homology"/>
<keyword evidence="11" id="KW-0418">Kinase</keyword>
<dbReference type="Gene3D" id="1.10.510.10">
    <property type="entry name" value="Transferase(Phosphotransferase) domain 1"/>
    <property type="match status" value="1"/>
</dbReference>
<protein>
    <recommendedName>
        <fullName evidence="4">3-phosphoinositide-dependent protein kinase 1</fullName>
        <ecNumber evidence="3">2.7.11.1</ecNumber>
    </recommendedName>
</protein>
<comment type="similarity">
    <text evidence="2">Belongs to the protein kinase superfamily. AGC Ser/Thr protein kinase family. PDPK1 subfamily.</text>
</comment>
<dbReference type="CDD" id="cd01262">
    <property type="entry name" value="PH_PDK1"/>
    <property type="match status" value="1"/>
</dbReference>
<dbReference type="Pfam" id="PF00069">
    <property type="entry name" value="Pkinase"/>
    <property type="match status" value="1"/>
</dbReference>
<keyword evidence="7" id="KW-0723">Serine/threonine-protein kinase</keyword>
<dbReference type="EMBL" id="BTSX01000006">
    <property type="protein sequence ID" value="GMT06305.1"/>
    <property type="molecule type" value="Genomic_DNA"/>
</dbReference>
<evidence type="ECO:0000256" key="16">
    <source>
        <dbReference type="SAM" id="MobiDB-lite"/>
    </source>
</evidence>
<dbReference type="FunFam" id="1.10.510.10:FF:000024">
    <property type="entry name" value="Probable serine/threonine-protein kinase cot-1"/>
    <property type="match status" value="1"/>
</dbReference>
<dbReference type="GO" id="GO:1901701">
    <property type="term" value="P:cellular response to oxygen-containing compound"/>
    <property type="evidence" value="ECO:0007669"/>
    <property type="project" value="UniProtKB-ARBA"/>
</dbReference>
<evidence type="ECO:0000256" key="4">
    <source>
        <dbReference type="ARBA" id="ARBA00018538"/>
    </source>
</evidence>
<dbReference type="SUPFAM" id="SSF56112">
    <property type="entry name" value="Protein kinase-like (PK-like)"/>
    <property type="match status" value="1"/>
</dbReference>
<dbReference type="SUPFAM" id="SSF50729">
    <property type="entry name" value="PH domain-like"/>
    <property type="match status" value="1"/>
</dbReference>
<dbReference type="SMART" id="SM00233">
    <property type="entry name" value="PH"/>
    <property type="match status" value="1"/>
</dbReference>
<evidence type="ECO:0000256" key="7">
    <source>
        <dbReference type="ARBA" id="ARBA00022527"/>
    </source>
</evidence>
<comment type="catalytic activity">
    <reaction evidence="13">
        <text>L-threonyl-[protein] + ATP = O-phospho-L-threonyl-[protein] + ADP + H(+)</text>
        <dbReference type="Rhea" id="RHEA:46608"/>
        <dbReference type="Rhea" id="RHEA-COMP:11060"/>
        <dbReference type="Rhea" id="RHEA-COMP:11605"/>
        <dbReference type="ChEBI" id="CHEBI:15378"/>
        <dbReference type="ChEBI" id="CHEBI:30013"/>
        <dbReference type="ChEBI" id="CHEBI:30616"/>
        <dbReference type="ChEBI" id="CHEBI:61977"/>
        <dbReference type="ChEBI" id="CHEBI:456216"/>
        <dbReference type="EC" id="2.7.11.1"/>
    </reaction>
</comment>
<dbReference type="InterPro" id="IPR000719">
    <property type="entry name" value="Prot_kinase_dom"/>
</dbReference>
<dbReference type="GO" id="GO:0007010">
    <property type="term" value="P:cytoskeleton organization"/>
    <property type="evidence" value="ECO:0007669"/>
    <property type="project" value="UniProtKB-ARBA"/>
</dbReference>
<sequence length="664" mass="76503">TQTETGRDPWVLDPSMHMEEMAGCSHAEVIGSSIVDPSDDDDMAGDVLRGAVRRGMMPVNNKEPRDFVFLKQIGEGAFSTVYRAREVKSKTDYAVKVVVKSHVARNQKTKLIIREKNVMALLTYVHGSHPFVVSLYCTFQDEERLYFALSYCSRGDLLETLKRVSSFDQTTTKFCSAEIICALQFIHGCGIVHRDLKPENILLKGDGHICLTDFGSAKILADEEEKEEQARKLNVETAEDRGERRATFVGTAQYVSPEMLRDDPVGIECDYWALGALMYQMMSGQPPFRAVNDYHLLKKIQLLDFSFPPGFPPIGLDLVQKLLVLDPALRLGNPDQPPITDHEFYEDIDFASLHMQTPPEIHPYVPASMGEPEFWSDIVIEPGLDNNALTRLTMGHLSEMQKAFEDNDSDKKTSFEYIFGKEKNIYEIGSVTSSTGAPPGHDQESSEDRLARIRAGRIERQKAESEWHKFAEENLILHKGFVDKKKGLFARRRMFLLTEGPHIYYVDPVNMVYKGQIPLCFETKTEAKNFRTFFVHTPNRTYYLFDPSRRANEWCEAIDKARDKYFKEPTPKTADDEIIEITKLFGIIPFITFRTTRAARLQKERRKQEQRERKERTEIAKRERIAREKEEKREKKRQEAAQKAERKAKKERERMEKKQGRTSR</sequence>
<evidence type="ECO:0000256" key="14">
    <source>
        <dbReference type="ARBA" id="ARBA00048679"/>
    </source>
</evidence>
<dbReference type="EC" id="2.7.11.1" evidence="3"/>
<comment type="catalytic activity">
    <reaction evidence="14">
        <text>L-seryl-[protein] + ATP = O-phospho-L-seryl-[protein] + ADP + H(+)</text>
        <dbReference type="Rhea" id="RHEA:17989"/>
        <dbReference type="Rhea" id="RHEA-COMP:9863"/>
        <dbReference type="Rhea" id="RHEA-COMP:11604"/>
        <dbReference type="ChEBI" id="CHEBI:15378"/>
        <dbReference type="ChEBI" id="CHEBI:29999"/>
        <dbReference type="ChEBI" id="CHEBI:30616"/>
        <dbReference type="ChEBI" id="CHEBI:83421"/>
        <dbReference type="ChEBI" id="CHEBI:456216"/>
        <dbReference type="EC" id="2.7.11.1"/>
    </reaction>
</comment>
<evidence type="ECO:0000256" key="6">
    <source>
        <dbReference type="ARBA" id="ARBA00022490"/>
    </source>
</evidence>
<evidence type="ECO:0000256" key="3">
    <source>
        <dbReference type="ARBA" id="ARBA00012513"/>
    </source>
</evidence>
<dbReference type="CDD" id="cd05581">
    <property type="entry name" value="STKc_PDK1"/>
    <property type="match status" value="1"/>
</dbReference>
<dbReference type="PROSITE" id="PS50011">
    <property type="entry name" value="PROTEIN_KINASE_DOM"/>
    <property type="match status" value="1"/>
</dbReference>
<evidence type="ECO:0000256" key="2">
    <source>
        <dbReference type="ARBA" id="ARBA00010006"/>
    </source>
</evidence>
<dbReference type="GO" id="GO:0048638">
    <property type="term" value="P:regulation of developmental growth"/>
    <property type="evidence" value="ECO:0007669"/>
    <property type="project" value="UniProtKB-ARBA"/>
</dbReference>
<keyword evidence="9" id="KW-0808">Transferase</keyword>
<dbReference type="GO" id="GO:0005524">
    <property type="term" value="F:ATP binding"/>
    <property type="evidence" value="ECO:0007669"/>
    <property type="project" value="UniProtKB-UniRule"/>
</dbReference>
<dbReference type="Pfam" id="PF14593">
    <property type="entry name" value="PH_3"/>
    <property type="match status" value="1"/>
</dbReference>
<accession>A0AAV5UGY5</accession>
<dbReference type="PANTHER" id="PTHR24356:SF406">
    <property type="entry name" value="3-PHOSPHOINOSITIDE-DEPENDENT PROTEIN KINASE 1"/>
    <property type="match status" value="1"/>
</dbReference>
<keyword evidence="8" id="KW-0597">Phosphoprotein</keyword>
<dbReference type="FunFam" id="2.30.29.30:FF:000324">
    <property type="entry name" value="Phosphoinositide-dependent kinase 1, isoform F"/>
    <property type="match status" value="1"/>
</dbReference>
<dbReference type="GO" id="GO:0005737">
    <property type="term" value="C:cytoplasm"/>
    <property type="evidence" value="ECO:0007669"/>
    <property type="project" value="UniProtKB-SubCell"/>
</dbReference>
<evidence type="ECO:0000256" key="15">
    <source>
        <dbReference type="PROSITE-ProRule" id="PRU10141"/>
    </source>
</evidence>
<feature type="domain" description="Protein kinase" evidence="17">
    <location>
        <begin position="67"/>
        <end position="345"/>
    </location>
</feature>
<evidence type="ECO:0000256" key="5">
    <source>
        <dbReference type="ARBA" id="ARBA00022473"/>
    </source>
</evidence>
<dbReference type="InterPro" id="IPR050236">
    <property type="entry name" value="Ser_Thr_kinase_AGC"/>
</dbReference>
<evidence type="ECO:0000256" key="10">
    <source>
        <dbReference type="ARBA" id="ARBA00022741"/>
    </source>
</evidence>
<evidence type="ECO:0000313" key="18">
    <source>
        <dbReference type="EMBL" id="GMT06305.1"/>
    </source>
</evidence>
<feature type="binding site" evidence="15">
    <location>
        <position position="100"/>
    </location>
    <ligand>
        <name>ATP</name>
        <dbReference type="ChEBI" id="CHEBI:30616"/>
    </ligand>
</feature>
<evidence type="ECO:0000256" key="12">
    <source>
        <dbReference type="ARBA" id="ARBA00022840"/>
    </source>
</evidence>
<evidence type="ECO:0000313" key="19">
    <source>
        <dbReference type="Proteomes" id="UP001432027"/>
    </source>
</evidence>
<dbReference type="GO" id="GO:0035556">
    <property type="term" value="P:intracellular signal transduction"/>
    <property type="evidence" value="ECO:0007669"/>
    <property type="project" value="TreeGrafter"/>
</dbReference>
<keyword evidence="19" id="KW-1185">Reference proteome</keyword>
<dbReference type="Gene3D" id="2.30.29.30">
    <property type="entry name" value="Pleckstrin-homology domain (PH domain)/Phosphotyrosine-binding domain (PTB)"/>
    <property type="match status" value="1"/>
</dbReference>
<comment type="subcellular location">
    <subcellularLocation>
        <location evidence="1">Cytoplasm</location>
    </subcellularLocation>
</comment>
<evidence type="ECO:0000256" key="9">
    <source>
        <dbReference type="ARBA" id="ARBA00022679"/>
    </source>
</evidence>
<dbReference type="InterPro" id="IPR033931">
    <property type="entry name" value="PDK1-typ_PH"/>
</dbReference>
<evidence type="ECO:0000256" key="13">
    <source>
        <dbReference type="ARBA" id="ARBA00047899"/>
    </source>
</evidence>
<dbReference type="InterPro" id="IPR001849">
    <property type="entry name" value="PH_domain"/>
</dbReference>